<evidence type="ECO:0000313" key="2">
    <source>
        <dbReference type="EMBL" id="EGV62185.1"/>
    </source>
</evidence>
<dbReference type="Proteomes" id="UP000000707">
    <property type="component" value="Unassembled WGS sequence"/>
</dbReference>
<feature type="compositionally biased region" description="Polar residues" evidence="1">
    <location>
        <begin position="57"/>
        <end position="68"/>
    </location>
</feature>
<reference evidence="2 3" key="1">
    <citation type="journal article" date="2011" name="Proc. Natl. Acad. Sci. U.S.A.">
        <title>Comparative genomics of xylose-fermenting fungi for enhanced biofuel production.</title>
        <authorList>
            <person name="Wohlbach D.J."/>
            <person name="Kuo A."/>
            <person name="Sato T.K."/>
            <person name="Potts K.M."/>
            <person name="Salamov A.A."/>
            <person name="LaButti K.M."/>
            <person name="Sun H."/>
            <person name="Clum A."/>
            <person name="Pangilinan J.L."/>
            <person name="Lindquist E.A."/>
            <person name="Lucas S."/>
            <person name="Lapidus A."/>
            <person name="Jin M."/>
            <person name="Gunawan C."/>
            <person name="Balan V."/>
            <person name="Dale B.E."/>
            <person name="Jeffries T.W."/>
            <person name="Zinkel R."/>
            <person name="Barry K.W."/>
            <person name="Grigoriev I.V."/>
            <person name="Gasch A.P."/>
        </authorList>
    </citation>
    <scope>NUCLEOTIDE SEQUENCE [LARGE SCALE GENOMIC DNA]</scope>
    <source>
        <strain evidence="3">ATCC 10573 / BCRC 21748 / CBS 615 / JCM 9827 / NBRC 10315 / NRRL Y-1498 / VKM Y-70</strain>
    </source>
</reference>
<gene>
    <name evidence="2" type="ORF">CANTEDRAFT_115654</name>
</gene>
<protein>
    <submittedName>
        <fullName evidence="2">Uncharacterized protein</fullName>
    </submittedName>
</protein>
<evidence type="ECO:0000256" key="1">
    <source>
        <dbReference type="SAM" id="MobiDB-lite"/>
    </source>
</evidence>
<name>G3BBG5_CANTC</name>
<dbReference type="AlphaFoldDB" id="G3BBG5"/>
<sequence>MDTLLEKLRSSAAKSSDTKSSEDTGSATSRDKRVDRRRKALSFYSSPSVDQLEDNSKNGSELSFNDYESVNDLKRRLTRRRKDGVGGNHSSSSVNSDTTLLRTQAMLSRLRQEELKSGELSVSSD</sequence>
<accession>G3BBG5</accession>
<evidence type="ECO:0000313" key="3">
    <source>
        <dbReference type="Proteomes" id="UP000000707"/>
    </source>
</evidence>
<keyword evidence="3" id="KW-1185">Reference proteome</keyword>
<organism evidence="3">
    <name type="scientific">Candida tenuis (strain ATCC 10573 / BCRC 21748 / CBS 615 / JCM 9827 / NBRC 10315 / NRRL Y-1498 / VKM Y-70)</name>
    <name type="common">Yeast</name>
    <name type="synonym">Yamadazyma tenuis</name>
    <dbReference type="NCBI Taxonomy" id="590646"/>
    <lineage>
        <taxon>Eukaryota</taxon>
        <taxon>Fungi</taxon>
        <taxon>Dikarya</taxon>
        <taxon>Ascomycota</taxon>
        <taxon>Saccharomycotina</taxon>
        <taxon>Pichiomycetes</taxon>
        <taxon>Debaryomycetaceae</taxon>
        <taxon>Yamadazyma</taxon>
    </lineage>
</organism>
<dbReference type="EMBL" id="GL996527">
    <property type="protein sequence ID" value="EGV62185.1"/>
    <property type="molecule type" value="Genomic_DNA"/>
</dbReference>
<dbReference type="HOGENOM" id="CLU_1992330_0_0_1"/>
<feature type="region of interest" description="Disordered" evidence="1">
    <location>
        <begin position="1"/>
        <end position="100"/>
    </location>
</feature>
<dbReference type="STRING" id="590646.G3BBG5"/>
<proteinExistence type="predicted"/>